<sequence>MVICIGKGVYWTILIVVFGLMQLWVDIGVSLYNEPKDATLYFFVKDGVLLFFTLAVTIGVTLDYFFDDEKSKLGNLWKATAFAFMPIAIMSFVITSYLIFSSETSDPNKISVVNNLNISSFAMALIYATFGKAYLFYKSKKGGTLWHQ</sequence>
<comment type="caution">
    <text evidence="2">The sequence shown here is derived from an EMBL/GenBank/DDBJ whole genome shotgun (WGS) entry which is preliminary data.</text>
</comment>
<evidence type="ECO:0000313" key="2">
    <source>
        <dbReference type="EMBL" id="PPK72359.1"/>
    </source>
</evidence>
<dbReference type="OrthoDB" id="7063196at2"/>
<dbReference type="RefSeq" id="WP_104423151.1">
    <property type="nucleotide sequence ID" value="NZ_PTIY01000004.1"/>
</dbReference>
<organism evidence="2 3">
    <name type="scientific">Methylobacter tundripaludum</name>
    <dbReference type="NCBI Taxonomy" id="173365"/>
    <lineage>
        <taxon>Bacteria</taxon>
        <taxon>Pseudomonadati</taxon>
        <taxon>Pseudomonadota</taxon>
        <taxon>Gammaproteobacteria</taxon>
        <taxon>Methylococcales</taxon>
        <taxon>Methylococcaceae</taxon>
        <taxon>Methylobacter</taxon>
    </lineage>
</organism>
<keyword evidence="1" id="KW-0472">Membrane</keyword>
<feature type="transmembrane region" description="Helical" evidence="1">
    <location>
        <begin position="9"/>
        <end position="27"/>
    </location>
</feature>
<feature type="transmembrane region" description="Helical" evidence="1">
    <location>
        <begin position="120"/>
        <end position="137"/>
    </location>
</feature>
<keyword evidence="3" id="KW-1185">Reference proteome</keyword>
<evidence type="ECO:0000313" key="3">
    <source>
        <dbReference type="Proteomes" id="UP000238071"/>
    </source>
</evidence>
<protein>
    <submittedName>
        <fullName evidence="2">Uncharacterized protein</fullName>
    </submittedName>
</protein>
<dbReference type="AlphaFoldDB" id="A0A2S6H4E0"/>
<keyword evidence="1" id="KW-1133">Transmembrane helix</keyword>
<dbReference type="EMBL" id="PTIY01000004">
    <property type="protein sequence ID" value="PPK72359.1"/>
    <property type="molecule type" value="Genomic_DNA"/>
</dbReference>
<reference evidence="2 3" key="1">
    <citation type="submission" date="2018-02" db="EMBL/GenBank/DDBJ databases">
        <title>Subsurface microbial communities from deep shales in Ohio and West Virginia, USA.</title>
        <authorList>
            <person name="Wrighton K."/>
        </authorList>
    </citation>
    <scope>NUCLEOTIDE SEQUENCE [LARGE SCALE GENOMIC DNA]</scope>
    <source>
        <strain evidence="2 3">OWC-G53F</strain>
    </source>
</reference>
<proteinExistence type="predicted"/>
<feature type="transmembrane region" description="Helical" evidence="1">
    <location>
        <begin position="47"/>
        <end position="67"/>
    </location>
</feature>
<dbReference type="Proteomes" id="UP000238071">
    <property type="component" value="Unassembled WGS sequence"/>
</dbReference>
<accession>A0A2S6H4E0</accession>
<gene>
    <name evidence="2" type="ORF">B0F88_104153</name>
</gene>
<evidence type="ECO:0000256" key="1">
    <source>
        <dbReference type="SAM" id="Phobius"/>
    </source>
</evidence>
<name>A0A2S6H4E0_9GAMM</name>
<keyword evidence="1" id="KW-0812">Transmembrane</keyword>
<feature type="transmembrane region" description="Helical" evidence="1">
    <location>
        <begin position="79"/>
        <end position="100"/>
    </location>
</feature>